<evidence type="ECO:0000256" key="7">
    <source>
        <dbReference type="ARBA" id="ARBA00023136"/>
    </source>
</evidence>
<reference evidence="11" key="1">
    <citation type="submission" date="2019-09" db="EMBL/GenBank/DDBJ databases">
        <title>Mumia zhuanghuii sp. nov. isolated from the intestinal contents of plateau pika (Ochotona curzoniae) in the Qinghai-Tibet plateau of China.</title>
        <authorList>
            <person name="Tian Z."/>
        </authorList>
    </citation>
    <scope>NUCLEOTIDE SEQUENCE [LARGE SCALE GENOMIC DNA]</scope>
    <source>
        <strain evidence="11">JCM 30598</strain>
    </source>
</reference>
<dbReference type="GO" id="GO:0005886">
    <property type="term" value="C:plasma membrane"/>
    <property type="evidence" value="ECO:0007669"/>
    <property type="project" value="UniProtKB-SubCell"/>
</dbReference>
<feature type="transmembrane region" description="Helical" evidence="9">
    <location>
        <begin position="89"/>
        <end position="106"/>
    </location>
</feature>
<keyword evidence="11" id="KW-1185">Reference proteome</keyword>
<dbReference type="RefSeq" id="WP_150450607.1">
    <property type="nucleotide sequence ID" value="NZ_VYSA01000007.1"/>
</dbReference>
<keyword evidence="3" id="KW-1003">Cell membrane</keyword>
<feature type="transmembrane region" description="Helical" evidence="9">
    <location>
        <begin position="35"/>
        <end position="55"/>
    </location>
</feature>
<sequence>MAISTVPPQAAPAGTVVEPQSPRRIIRRLFGRNEIPVLAIIIVIIVAMSITSPAFLTATNLTTLLIGLSAQGIVVVGMTIVLASGGIDLSVGTVLGLSAVVTAMAYTAGVNIWLAALGGLLAGGFVGLVNGLLISQLKIDPLIATLGTLTVGGGTIYVLTNGAQISVISSPAGFLNLGVGRIFGVLPIIVVLFVVVAVIADILMRRSAALRRVIYVGSNQKAARLSGISVTRVQIAVYITASVLAALAGVLSLARFGVATPQMGVGIELQVIAAAVIGGAAIGGGSGSILGSVLGVVLLSLINNSLVLLGVSVNWQNVVFGAILLLAVSIDQLSRRRRTTRLASRKPEAVGPAQASR</sequence>
<dbReference type="EMBL" id="VYSA01000007">
    <property type="protein sequence ID" value="KAA9104764.1"/>
    <property type="molecule type" value="Genomic_DNA"/>
</dbReference>
<evidence type="ECO:0000256" key="2">
    <source>
        <dbReference type="ARBA" id="ARBA00022448"/>
    </source>
</evidence>
<dbReference type="Proteomes" id="UP000325827">
    <property type="component" value="Unassembled WGS sequence"/>
</dbReference>
<feature type="transmembrane region" description="Helical" evidence="9">
    <location>
        <begin position="141"/>
        <end position="159"/>
    </location>
</feature>
<keyword evidence="4" id="KW-0997">Cell inner membrane</keyword>
<feature type="transmembrane region" description="Helical" evidence="9">
    <location>
        <begin position="179"/>
        <end position="203"/>
    </location>
</feature>
<dbReference type="OrthoDB" id="9808136at2"/>
<evidence type="ECO:0000256" key="6">
    <source>
        <dbReference type="ARBA" id="ARBA00022989"/>
    </source>
</evidence>
<evidence type="ECO:0000256" key="9">
    <source>
        <dbReference type="SAM" id="Phobius"/>
    </source>
</evidence>
<evidence type="ECO:0000313" key="11">
    <source>
        <dbReference type="Proteomes" id="UP000325827"/>
    </source>
</evidence>
<dbReference type="PANTHER" id="PTHR32196">
    <property type="entry name" value="ABC TRANSPORTER PERMEASE PROTEIN YPHD-RELATED-RELATED"/>
    <property type="match status" value="1"/>
</dbReference>
<feature type="transmembrane region" description="Helical" evidence="9">
    <location>
        <begin position="315"/>
        <end position="333"/>
    </location>
</feature>
<dbReference type="PANTHER" id="PTHR32196:SF71">
    <property type="entry name" value="AUTOINDUCER 2 IMPORT SYSTEM PERMEASE PROTEIN LSRD"/>
    <property type="match status" value="1"/>
</dbReference>
<feature type="transmembrane region" description="Helical" evidence="9">
    <location>
        <begin position="61"/>
        <end position="82"/>
    </location>
</feature>
<evidence type="ECO:0000256" key="8">
    <source>
        <dbReference type="ARBA" id="ARBA00039381"/>
    </source>
</evidence>
<evidence type="ECO:0000256" key="4">
    <source>
        <dbReference type="ARBA" id="ARBA00022519"/>
    </source>
</evidence>
<dbReference type="AlphaFoldDB" id="A0A5J5IZI9"/>
<keyword evidence="6 9" id="KW-1133">Transmembrane helix</keyword>
<feature type="transmembrane region" description="Helical" evidence="9">
    <location>
        <begin position="235"/>
        <end position="257"/>
    </location>
</feature>
<dbReference type="CDD" id="cd06579">
    <property type="entry name" value="TM_PBP1_transp_AraH_like"/>
    <property type="match status" value="1"/>
</dbReference>
<keyword evidence="5 9" id="KW-0812">Transmembrane</keyword>
<organism evidence="10 11">
    <name type="scientific">Microbacterium rhizomatis</name>
    <dbReference type="NCBI Taxonomy" id="1631477"/>
    <lineage>
        <taxon>Bacteria</taxon>
        <taxon>Bacillati</taxon>
        <taxon>Actinomycetota</taxon>
        <taxon>Actinomycetes</taxon>
        <taxon>Micrococcales</taxon>
        <taxon>Microbacteriaceae</taxon>
        <taxon>Microbacterium</taxon>
    </lineage>
</organism>
<comment type="subcellular location">
    <subcellularLocation>
        <location evidence="1">Cell membrane</location>
        <topology evidence="1">Multi-pass membrane protein</topology>
    </subcellularLocation>
</comment>
<gene>
    <name evidence="10" type="ORF">F6B43_18995</name>
</gene>
<proteinExistence type="predicted"/>
<name>A0A5J5IZI9_9MICO</name>
<evidence type="ECO:0000256" key="5">
    <source>
        <dbReference type="ARBA" id="ARBA00022692"/>
    </source>
</evidence>
<protein>
    <recommendedName>
        <fullName evidence="8">Autoinducer 2 import system permease protein LsrD</fullName>
    </recommendedName>
</protein>
<evidence type="ECO:0000256" key="1">
    <source>
        <dbReference type="ARBA" id="ARBA00004651"/>
    </source>
</evidence>
<dbReference type="InterPro" id="IPR001851">
    <property type="entry name" value="ABC_transp_permease"/>
</dbReference>
<keyword evidence="7 9" id="KW-0472">Membrane</keyword>
<feature type="transmembrane region" description="Helical" evidence="9">
    <location>
        <begin position="112"/>
        <end position="134"/>
    </location>
</feature>
<comment type="caution">
    <text evidence="10">The sequence shown here is derived from an EMBL/GenBank/DDBJ whole genome shotgun (WGS) entry which is preliminary data.</text>
</comment>
<evidence type="ECO:0000256" key="3">
    <source>
        <dbReference type="ARBA" id="ARBA00022475"/>
    </source>
</evidence>
<dbReference type="Pfam" id="PF02653">
    <property type="entry name" value="BPD_transp_2"/>
    <property type="match status" value="1"/>
</dbReference>
<evidence type="ECO:0000313" key="10">
    <source>
        <dbReference type="EMBL" id="KAA9104764.1"/>
    </source>
</evidence>
<accession>A0A5J5IZI9</accession>
<dbReference type="GO" id="GO:0022857">
    <property type="term" value="F:transmembrane transporter activity"/>
    <property type="evidence" value="ECO:0007669"/>
    <property type="project" value="InterPro"/>
</dbReference>
<keyword evidence="2" id="KW-0813">Transport</keyword>